<feature type="compositionally biased region" description="Polar residues" evidence="1">
    <location>
        <begin position="17"/>
        <end position="33"/>
    </location>
</feature>
<protein>
    <submittedName>
        <fullName evidence="2">Uncharacterized protein</fullName>
    </submittedName>
</protein>
<feature type="region of interest" description="Disordered" evidence="1">
    <location>
        <begin position="1"/>
        <end position="65"/>
    </location>
</feature>
<dbReference type="Proteomes" id="UP001153269">
    <property type="component" value="Unassembled WGS sequence"/>
</dbReference>
<dbReference type="EMBL" id="CADEAL010002469">
    <property type="protein sequence ID" value="CAB1440576.1"/>
    <property type="molecule type" value="Genomic_DNA"/>
</dbReference>
<evidence type="ECO:0000313" key="2">
    <source>
        <dbReference type="EMBL" id="CAB1440576.1"/>
    </source>
</evidence>
<name>A0A9N7YUP3_PLEPL</name>
<keyword evidence="3" id="KW-1185">Reference proteome</keyword>
<evidence type="ECO:0000256" key="1">
    <source>
        <dbReference type="SAM" id="MobiDB-lite"/>
    </source>
</evidence>
<reference evidence="2" key="1">
    <citation type="submission" date="2020-03" db="EMBL/GenBank/DDBJ databases">
        <authorList>
            <person name="Weist P."/>
        </authorList>
    </citation>
    <scope>NUCLEOTIDE SEQUENCE</scope>
</reference>
<organism evidence="2 3">
    <name type="scientific">Pleuronectes platessa</name>
    <name type="common">European plaice</name>
    <dbReference type="NCBI Taxonomy" id="8262"/>
    <lineage>
        <taxon>Eukaryota</taxon>
        <taxon>Metazoa</taxon>
        <taxon>Chordata</taxon>
        <taxon>Craniata</taxon>
        <taxon>Vertebrata</taxon>
        <taxon>Euteleostomi</taxon>
        <taxon>Actinopterygii</taxon>
        <taxon>Neopterygii</taxon>
        <taxon>Teleostei</taxon>
        <taxon>Neoteleostei</taxon>
        <taxon>Acanthomorphata</taxon>
        <taxon>Carangaria</taxon>
        <taxon>Pleuronectiformes</taxon>
        <taxon>Pleuronectoidei</taxon>
        <taxon>Pleuronectidae</taxon>
        <taxon>Pleuronectes</taxon>
    </lineage>
</organism>
<dbReference type="AlphaFoldDB" id="A0A9N7YUP3"/>
<feature type="compositionally biased region" description="Acidic residues" evidence="1">
    <location>
        <begin position="39"/>
        <end position="49"/>
    </location>
</feature>
<comment type="caution">
    <text evidence="2">The sequence shown here is derived from an EMBL/GenBank/DDBJ whole genome shotgun (WGS) entry which is preliminary data.</text>
</comment>
<sequence length="139" mass="14970">MSSTLSGAGAHRFESEPQFSIERSGSTDSSSRFQRAGGEEEEEEEEEDGWGAGRDEGREQWSGLTSEQNLWAGFRGVCPSCALDHGDTSSGEHVLSQLVDNNPGPGRASTSSHHPDPVLSLKVGSEETARPWRHEVSAT</sequence>
<proteinExistence type="predicted"/>
<feature type="region of interest" description="Disordered" evidence="1">
    <location>
        <begin position="81"/>
        <end position="139"/>
    </location>
</feature>
<accession>A0A9N7YUP3</accession>
<gene>
    <name evidence="2" type="ORF">PLEPLA_LOCUS28342</name>
</gene>
<feature type="compositionally biased region" description="Basic and acidic residues" evidence="1">
    <location>
        <begin position="124"/>
        <end position="139"/>
    </location>
</feature>
<evidence type="ECO:0000313" key="3">
    <source>
        <dbReference type="Proteomes" id="UP001153269"/>
    </source>
</evidence>